<organism evidence="2 3">
    <name type="scientific">Gregarina niphandrodes</name>
    <name type="common">Septate eugregarine</name>
    <dbReference type="NCBI Taxonomy" id="110365"/>
    <lineage>
        <taxon>Eukaryota</taxon>
        <taxon>Sar</taxon>
        <taxon>Alveolata</taxon>
        <taxon>Apicomplexa</taxon>
        <taxon>Conoidasida</taxon>
        <taxon>Gregarinasina</taxon>
        <taxon>Eugregarinorida</taxon>
        <taxon>Gregarinidae</taxon>
        <taxon>Gregarina</taxon>
    </lineage>
</organism>
<evidence type="ECO:0000256" key="1">
    <source>
        <dbReference type="SAM" id="MobiDB-lite"/>
    </source>
</evidence>
<feature type="compositionally biased region" description="Basic and acidic residues" evidence="1">
    <location>
        <begin position="1"/>
        <end position="19"/>
    </location>
</feature>
<dbReference type="EMBL" id="AFNH02000121">
    <property type="protein sequence ID" value="EZG82417.1"/>
    <property type="molecule type" value="Genomic_DNA"/>
</dbReference>
<dbReference type="AlphaFoldDB" id="A0A023BC94"/>
<sequence>MGQEESKPEKAKEEEEFFARYEQVQDSINPIYRYEGDDDGGGERVADVGSTFNIGEVVDRLRKAKEQRKGKRVNDSEGADRGEGESSASSDSSLRVEVGKKHVERQQNEADGNELDVSVSGEPVILSWVSLEVNSMVNATSGDSMSVRWYLGSDFGDEHNFQVEPFFENVLGSEAEQCACQVPALAIGRYVRAVVTQVVYGWKPLGYEATVGQAYDPLKPNSEIRDTNNVRRLTSSITIGPARLPEKWYSLYYLVLYPSSDISPVDGTAESATTATVNLDAKGDAKRKIEVKVVHPSSNKVREGVRELDNDDEEGEEGNCVDRQETAALKAGVEFLTVRSRQPSDALRFWEESLKREEWSKAAAEVLKIPYEKFLLRLSSESLAPGSPKEMVLRLLERVPPKRHEQREDVKFVAKENQADLLYFWGLINCVQASWDETLVNAISDQDMTPFEFCSVLLQKWLLKMKRRDLVKMT</sequence>
<name>A0A023BC94_GRENI</name>
<gene>
    <name evidence="2" type="ORF">GNI_016420</name>
</gene>
<proteinExistence type="predicted"/>
<accession>A0A023BC94</accession>
<keyword evidence="3" id="KW-1185">Reference proteome</keyword>
<feature type="region of interest" description="Disordered" evidence="1">
    <location>
        <begin position="62"/>
        <end position="98"/>
    </location>
</feature>
<evidence type="ECO:0000313" key="2">
    <source>
        <dbReference type="EMBL" id="EZG82417.1"/>
    </source>
</evidence>
<evidence type="ECO:0000313" key="3">
    <source>
        <dbReference type="Proteomes" id="UP000019763"/>
    </source>
</evidence>
<feature type="compositionally biased region" description="Basic residues" evidence="1">
    <location>
        <begin position="62"/>
        <end position="71"/>
    </location>
</feature>
<reference evidence="2" key="1">
    <citation type="submission" date="2013-12" db="EMBL/GenBank/DDBJ databases">
        <authorList>
            <person name="Omoto C.K."/>
            <person name="Sibley D."/>
            <person name="Venepally P."/>
            <person name="Hadjithomas M."/>
            <person name="Karamycheva S."/>
            <person name="Brunk B."/>
            <person name="Roos D."/>
            <person name="Caler E."/>
            <person name="Lorenzi H."/>
        </authorList>
    </citation>
    <scope>NUCLEOTIDE SEQUENCE</scope>
</reference>
<dbReference type="GeneID" id="22910850"/>
<protein>
    <submittedName>
        <fullName evidence="2">Uncharacterized protein</fullName>
    </submittedName>
</protein>
<dbReference type="RefSeq" id="XP_011128986.1">
    <property type="nucleotide sequence ID" value="XM_011130684.1"/>
</dbReference>
<feature type="compositionally biased region" description="Basic and acidic residues" evidence="1">
    <location>
        <begin position="72"/>
        <end position="84"/>
    </location>
</feature>
<comment type="caution">
    <text evidence="2">The sequence shown here is derived from an EMBL/GenBank/DDBJ whole genome shotgun (WGS) entry which is preliminary data.</text>
</comment>
<dbReference type="Proteomes" id="UP000019763">
    <property type="component" value="Unassembled WGS sequence"/>
</dbReference>
<dbReference type="VEuPathDB" id="CryptoDB:GNI_016420"/>
<feature type="region of interest" description="Disordered" evidence="1">
    <location>
        <begin position="1"/>
        <end position="22"/>
    </location>
</feature>